<name>A0A395IL61_9HELO</name>
<protein>
    <recommendedName>
        <fullName evidence="1">Non-haem dioxygenase N-terminal domain-containing protein</fullName>
    </recommendedName>
</protein>
<evidence type="ECO:0000259" key="1">
    <source>
        <dbReference type="Pfam" id="PF14226"/>
    </source>
</evidence>
<accession>A0A395IL61</accession>
<keyword evidence="3" id="KW-1185">Reference proteome</keyword>
<evidence type="ECO:0000313" key="3">
    <source>
        <dbReference type="Proteomes" id="UP000249056"/>
    </source>
</evidence>
<dbReference type="Proteomes" id="UP000249056">
    <property type="component" value="Unassembled WGS sequence"/>
</dbReference>
<dbReference type="Gene3D" id="2.60.120.330">
    <property type="entry name" value="B-lactam Antibiotic, Isopenicillin N Synthase, Chain"/>
    <property type="match status" value="1"/>
</dbReference>
<comment type="caution">
    <text evidence="2">The sequence shown here is derived from an EMBL/GenBank/DDBJ whole genome shotgun (WGS) entry which is preliminary data.</text>
</comment>
<proteinExistence type="predicted"/>
<dbReference type="Pfam" id="PF14226">
    <property type="entry name" value="DIOX_N"/>
    <property type="match status" value="1"/>
</dbReference>
<dbReference type="EMBL" id="QKRW01000036">
    <property type="protein sequence ID" value="RAL60886.1"/>
    <property type="molecule type" value="Genomic_DNA"/>
</dbReference>
<dbReference type="OrthoDB" id="288590at2759"/>
<sequence length="126" mass="14237">MRKTKYADRSIPKISLHDFEERIGEITEQLVHSAETDGFFVLVNHGIDLSTISQMFETSKKFFSLLSPQNLSFPSLPSTTSAGNKIPKCVLQPALLIKKNRINYNSTPRCWIIGSMKKYCQGLGKK</sequence>
<dbReference type="InterPro" id="IPR027443">
    <property type="entry name" value="IPNS-like_sf"/>
</dbReference>
<gene>
    <name evidence="2" type="ORF">DID88_010211</name>
</gene>
<reference evidence="2 3" key="1">
    <citation type="submission" date="2018-06" db="EMBL/GenBank/DDBJ databases">
        <title>Genome Sequence of the Brown Rot Fungal Pathogen Monilinia fructigena.</title>
        <authorList>
            <person name="Landi L."/>
            <person name="De Miccolis Angelini R.M."/>
            <person name="Pollastro S."/>
            <person name="Abate D."/>
            <person name="Faretra F."/>
            <person name="Romanazzi G."/>
        </authorList>
    </citation>
    <scope>NUCLEOTIDE SEQUENCE [LARGE SCALE GENOMIC DNA]</scope>
    <source>
        <strain evidence="2 3">Mfrg269</strain>
    </source>
</reference>
<organism evidence="2 3">
    <name type="scientific">Monilinia fructigena</name>
    <dbReference type="NCBI Taxonomy" id="38457"/>
    <lineage>
        <taxon>Eukaryota</taxon>
        <taxon>Fungi</taxon>
        <taxon>Dikarya</taxon>
        <taxon>Ascomycota</taxon>
        <taxon>Pezizomycotina</taxon>
        <taxon>Leotiomycetes</taxon>
        <taxon>Helotiales</taxon>
        <taxon>Sclerotiniaceae</taxon>
        <taxon>Monilinia</taxon>
    </lineage>
</organism>
<feature type="domain" description="Non-haem dioxygenase N-terminal" evidence="1">
    <location>
        <begin position="11"/>
        <end position="65"/>
    </location>
</feature>
<dbReference type="SUPFAM" id="SSF51197">
    <property type="entry name" value="Clavaminate synthase-like"/>
    <property type="match status" value="1"/>
</dbReference>
<evidence type="ECO:0000313" key="2">
    <source>
        <dbReference type="EMBL" id="RAL60886.1"/>
    </source>
</evidence>
<dbReference type="AlphaFoldDB" id="A0A395IL61"/>
<dbReference type="InterPro" id="IPR026992">
    <property type="entry name" value="DIOX_N"/>
</dbReference>